<evidence type="ECO:0000313" key="3">
    <source>
        <dbReference type="Proteomes" id="UP000195880"/>
    </source>
</evidence>
<dbReference type="AlphaFoldDB" id="A0A1Z1W7U2"/>
<feature type="compositionally biased region" description="Low complexity" evidence="1">
    <location>
        <begin position="36"/>
        <end position="58"/>
    </location>
</feature>
<feature type="region of interest" description="Disordered" evidence="1">
    <location>
        <begin position="1"/>
        <end position="70"/>
    </location>
</feature>
<organism evidence="2 3">
    <name type="scientific">Streptomyces alboflavus</name>
    <dbReference type="NCBI Taxonomy" id="67267"/>
    <lineage>
        <taxon>Bacteria</taxon>
        <taxon>Bacillati</taxon>
        <taxon>Actinomycetota</taxon>
        <taxon>Actinomycetes</taxon>
        <taxon>Kitasatosporales</taxon>
        <taxon>Streptomycetaceae</taxon>
        <taxon>Streptomyces</taxon>
    </lineage>
</organism>
<gene>
    <name evidence="2" type="ORF">SMD44_01872</name>
</gene>
<dbReference type="KEGG" id="salf:SMD44_01872"/>
<evidence type="ECO:0000256" key="1">
    <source>
        <dbReference type="SAM" id="MobiDB-lite"/>
    </source>
</evidence>
<feature type="region of interest" description="Disordered" evidence="1">
    <location>
        <begin position="88"/>
        <end position="129"/>
    </location>
</feature>
<evidence type="ECO:0000313" key="2">
    <source>
        <dbReference type="EMBL" id="ARX82462.1"/>
    </source>
</evidence>
<keyword evidence="3" id="KW-1185">Reference proteome</keyword>
<reference evidence="2 3" key="1">
    <citation type="submission" date="2017-05" db="EMBL/GenBank/DDBJ databases">
        <title>Streptomyces alboflavus Genome sequencing and assembly.</title>
        <authorList>
            <person name="Wang Y."/>
            <person name="Du B."/>
            <person name="Ding Y."/>
            <person name="Liu H."/>
            <person name="Hou Q."/>
            <person name="Liu K."/>
            <person name="Wang C."/>
            <person name="Yao L."/>
        </authorList>
    </citation>
    <scope>NUCLEOTIDE SEQUENCE [LARGE SCALE GENOMIC DNA]</scope>
    <source>
        <strain evidence="2 3">MDJK44</strain>
    </source>
</reference>
<protein>
    <submittedName>
        <fullName evidence="2">Uncharacterized protein</fullName>
    </submittedName>
</protein>
<sequence length="227" mass="23447">MAYGCANTKRLTPTPTAKVARASARPWRLIAGQPVSRPSGATSSTATARAAGVGSSGRPGKRPAASSAVNRAPRPAYAACPSEICPPRPVTTTRDSRMTPSAGTCTDVVRSEPAKPRGRKNRTTATIHAPGGVGTRAVAVRGRASPVPMPGSTSAAIRSATTNRFAPTAWSSGSPQPDGCRRVSWLWATPMPSATTTATGRFRIRAATATATTSMTSRGMPYGSRRT</sequence>
<name>A0A1Z1W7U2_9ACTN</name>
<dbReference type="Proteomes" id="UP000195880">
    <property type="component" value="Chromosome"/>
</dbReference>
<dbReference type="EMBL" id="CP021748">
    <property type="protein sequence ID" value="ARX82462.1"/>
    <property type="molecule type" value="Genomic_DNA"/>
</dbReference>
<proteinExistence type="predicted"/>
<feature type="compositionally biased region" description="Polar residues" evidence="1">
    <location>
        <begin position="90"/>
        <end position="104"/>
    </location>
</feature>
<accession>A0A1Z1W7U2</accession>